<feature type="coiled-coil region" evidence="5">
    <location>
        <begin position="5"/>
        <end position="32"/>
    </location>
</feature>
<keyword evidence="2" id="KW-0863">Zinc-finger</keyword>
<feature type="domain" description="Zinc finger DksA/TraR C4-type" evidence="7">
    <location>
        <begin position="79"/>
        <end position="109"/>
    </location>
</feature>
<feature type="region of interest" description="Disordered" evidence="6">
    <location>
        <begin position="33"/>
        <end position="52"/>
    </location>
</feature>
<dbReference type="Gene3D" id="1.20.120.910">
    <property type="entry name" value="DksA, coiled-coil domain"/>
    <property type="match status" value="1"/>
</dbReference>
<evidence type="ECO:0000259" key="7">
    <source>
        <dbReference type="Pfam" id="PF01258"/>
    </source>
</evidence>
<evidence type="ECO:0000256" key="1">
    <source>
        <dbReference type="ARBA" id="ARBA00022723"/>
    </source>
</evidence>
<evidence type="ECO:0000256" key="4">
    <source>
        <dbReference type="PROSITE-ProRule" id="PRU00510"/>
    </source>
</evidence>
<name>A0A0G1NPQ9_9BACT</name>
<evidence type="ECO:0000313" key="9">
    <source>
        <dbReference type="Proteomes" id="UP000034107"/>
    </source>
</evidence>
<evidence type="ECO:0000256" key="6">
    <source>
        <dbReference type="SAM" id="MobiDB-lite"/>
    </source>
</evidence>
<dbReference type="AlphaFoldDB" id="A0A0G1NPQ9"/>
<dbReference type="GO" id="GO:0008270">
    <property type="term" value="F:zinc ion binding"/>
    <property type="evidence" value="ECO:0007669"/>
    <property type="project" value="UniProtKB-KW"/>
</dbReference>
<dbReference type="EMBL" id="LCLS01000004">
    <property type="protein sequence ID" value="KKU22312.1"/>
    <property type="molecule type" value="Genomic_DNA"/>
</dbReference>
<dbReference type="PROSITE" id="PS51128">
    <property type="entry name" value="ZF_DKSA_2"/>
    <property type="match status" value="1"/>
</dbReference>
<proteinExistence type="predicted"/>
<evidence type="ECO:0000313" key="8">
    <source>
        <dbReference type="EMBL" id="KKU22312.1"/>
    </source>
</evidence>
<evidence type="ECO:0000256" key="2">
    <source>
        <dbReference type="ARBA" id="ARBA00022771"/>
    </source>
</evidence>
<keyword evidence="5" id="KW-0175">Coiled coil</keyword>
<dbReference type="SUPFAM" id="SSF109635">
    <property type="entry name" value="DnaK suppressor protein DksA, alpha-hairpin domain"/>
    <property type="match status" value="1"/>
</dbReference>
<keyword evidence="3" id="KW-0862">Zinc</keyword>
<gene>
    <name evidence="8" type="ORF">UX31_C0004G0041</name>
</gene>
<accession>A0A0G1NPQ9</accession>
<protein>
    <submittedName>
        <fullName evidence="8">TraR/DksA family transcriptional regulator</fullName>
    </submittedName>
</protein>
<keyword evidence="1" id="KW-0479">Metal-binding</keyword>
<feature type="zinc finger region" description="dksA C4-type" evidence="4">
    <location>
        <begin position="84"/>
        <end position="108"/>
    </location>
</feature>
<reference evidence="8 9" key="1">
    <citation type="journal article" date="2015" name="Nature">
        <title>rRNA introns, odd ribosomes, and small enigmatic genomes across a large radiation of phyla.</title>
        <authorList>
            <person name="Brown C.T."/>
            <person name="Hug L.A."/>
            <person name="Thomas B.C."/>
            <person name="Sharon I."/>
            <person name="Castelle C.J."/>
            <person name="Singh A."/>
            <person name="Wilkins M.J."/>
            <person name="Williams K.H."/>
            <person name="Banfield J.F."/>
        </authorList>
    </citation>
    <scope>NUCLEOTIDE SEQUENCE [LARGE SCALE GENOMIC DNA]</scope>
</reference>
<dbReference type="InterPro" id="IPR000962">
    <property type="entry name" value="Znf_DskA_TraR"/>
</dbReference>
<comment type="caution">
    <text evidence="8">The sequence shown here is derived from an EMBL/GenBank/DDBJ whole genome shotgun (WGS) entry which is preliminary data.</text>
</comment>
<dbReference type="InterPro" id="IPR037187">
    <property type="entry name" value="DnaK_N"/>
</dbReference>
<sequence>MAIPKDKLAELKETLLQEKERIQKNIKVLSKNMDFGDSPGMNNEEADESEETANELATIETLKDRVDNIDSALEKMAAGTYGVCDNCKGDIELELLEANPESAVCKKCKD</sequence>
<organism evidence="8 9">
    <name type="scientific">Candidatus Nomurabacteria bacterium GW2011_GWA1_46_11</name>
    <dbReference type="NCBI Taxonomy" id="1618732"/>
    <lineage>
        <taxon>Bacteria</taxon>
        <taxon>Candidatus Nomuraibacteriota</taxon>
    </lineage>
</organism>
<evidence type="ECO:0000256" key="5">
    <source>
        <dbReference type="SAM" id="Coils"/>
    </source>
</evidence>
<evidence type="ECO:0000256" key="3">
    <source>
        <dbReference type="ARBA" id="ARBA00022833"/>
    </source>
</evidence>
<dbReference type="Proteomes" id="UP000034107">
    <property type="component" value="Unassembled WGS sequence"/>
</dbReference>
<dbReference type="Pfam" id="PF01258">
    <property type="entry name" value="zf-dskA_traR"/>
    <property type="match status" value="1"/>
</dbReference>
<dbReference type="PANTHER" id="PTHR33823">
    <property type="entry name" value="RNA POLYMERASE-BINDING TRANSCRIPTION FACTOR DKSA-RELATED"/>
    <property type="match status" value="1"/>
</dbReference>
<dbReference type="PANTHER" id="PTHR33823:SF4">
    <property type="entry name" value="GENERAL STRESS PROTEIN 16O"/>
    <property type="match status" value="1"/>
</dbReference>